<evidence type="ECO:0000313" key="3">
    <source>
        <dbReference type="Proteomes" id="UP001596157"/>
    </source>
</evidence>
<comment type="caution">
    <text evidence="2">The sequence shown here is derived from an EMBL/GenBank/DDBJ whole genome shotgun (WGS) entry which is preliminary data.</text>
</comment>
<keyword evidence="3" id="KW-1185">Reference proteome</keyword>
<dbReference type="PANTHER" id="PTHR46696">
    <property type="entry name" value="P450, PUTATIVE (EUROFUNG)-RELATED"/>
    <property type="match status" value="1"/>
</dbReference>
<gene>
    <name evidence="2" type="ORF">ACFPM7_26175</name>
</gene>
<dbReference type="Proteomes" id="UP001596157">
    <property type="component" value="Unassembled WGS sequence"/>
</dbReference>
<dbReference type="SUPFAM" id="SSF48264">
    <property type="entry name" value="Cytochrome P450"/>
    <property type="match status" value="1"/>
</dbReference>
<proteinExistence type="inferred from homology"/>
<dbReference type="Gene3D" id="1.10.630.10">
    <property type="entry name" value="Cytochrome P450"/>
    <property type="match status" value="1"/>
</dbReference>
<dbReference type="PRINTS" id="PR00385">
    <property type="entry name" value="P450"/>
</dbReference>
<protein>
    <submittedName>
        <fullName evidence="2">Cytochrome P450</fullName>
    </submittedName>
</protein>
<accession>A0ABW0EXB0</accession>
<dbReference type="RefSeq" id="WP_378250446.1">
    <property type="nucleotide sequence ID" value="NZ_JBHSKF010000017.1"/>
</dbReference>
<dbReference type="InterPro" id="IPR036396">
    <property type="entry name" value="Cyt_P450_sf"/>
</dbReference>
<dbReference type="EMBL" id="JBHSKF010000017">
    <property type="protein sequence ID" value="MFC5290556.1"/>
    <property type="molecule type" value="Genomic_DNA"/>
</dbReference>
<dbReference type="InterPro" id="IPR001128">
    <property type="entry name" value="Cyt_P450"/>
</dbReference>
<evidence type="ECO:0000313" key="2">
    <source>
        <dbReference type="EMBL" id="MFC5290556.1"/>
    </source>
</evidence>
<evidence type="ECO:0000256" key="1">
    <source>
        <dbReference type="ARBA" id="ARBA00010617"/>
    </source>
</evidence>
<name>A0ABW0EXB0_9PSEU</name>
<dbReference type="Pfam" id="PF00067">
    <property type="entry name" value="p450"/>
    <property type="match status" value="1"/>
</dbReference>
<sequence>MTVTAEPSLATLFDPANRPDPYPVLAGLRAAPRAELDGALVVVGDYRNCSAVLRDPTVSSDRERSLLGATFGATPDEVPADSFLSMDAPDHTRLRGLVAKAFTPRVIANLEPRIREIVRVALDKAGEATAMDAVSQLANVLPVTIINELLGVPAGEHDILQDWSNRLVRALDPATDLGDPVVVADIELAKNGFRSFFADLIAYRRVRPGDDLLSRLVQLERTSDALSEAELLATCSLLLVGGYESTANLIANGILALTRHPEALATLREDPALASATVDEVLRYDTPAQMVTRVARREMLIEGVPVPDGGVIMLLLAAANRDPAAFADPDRFDPRRAANHHLAFAAGPHFCIGASLAKLEAGIALSEFARRVRNPVVDEDLLTYRPHVNLRGPERLFIGFDRIHP</sequence>
<dbReference type="PANTHER" id="PTHR46696:SF1">
    <property type="entry name" value="CYTOCHROME P450 YJIB-RELATED"/>
    <property type="match status" value="1"/>
</dbReference>
<dbReference type="PRINTS" id="PR00359">
    <property type="entry name" value="BP450"/>
</dbReference>
<reference evidence="3" key="1">
    <citation type="journal article" date="2019" name="Int. J. Syst. Evol. Microbiol.">
        <title>The Global Catalogue of Microorganisms (GCM) 10K type strain sequencing project: providing services to taxonomists for standard genome sequencing and annotation.</title>
        <authorList>
            <consortium name="The Broad Institute Genomics Platform"/>
            <consortium name="The Broad Institute Genome Sequencing Center for Infectious Disease"/>
            <person name="Wu L."/>
            <person name="Ma J."/>
        </authorList>
    </citation>
    <scope>NUCLEOTIDE SEQUENCE [LARGE SCALE GENOMIC DNA]</scope>
    <source>
        <strain evidence="3">CCUG 59778</strain>
    </source>
</reference>
<dbReference type="InterPro" id="IPR002397">
    <property type="entry name" value="Cyt_P450_B"/>
</dbReference>
<comment type="similarity">
    <text evidence="1">Belongs to the cytochrome P450 family.</text>
</comment>
<dbReference type="CDD" id="cd20625">
    <property type="entry name" value="CYP164-like"/>
    <property type="match status" value="1"/>
</dbReference>
<organism evidence="2 3">
    <name type="scientific">Actinokineospora guangxiensis</name>
    <dbReference type="NCBI Taxonomy" id="1490288"/>
    <lineage>
        <taxon>Bacteria</taxon>
        <taxon>Bacillati</taxon>
        <taxon>Actinomycetota</taxon>
        <taxon>Actinomycetes</taxon>
        <taxon>Pseudonocardiales</taxon>
        <taxon>Pseudonocardiaceae</taxon>
        <taxon>Actinokineospora</taxon>
    </lineage>
</organism>